<dbReference type="EMBL" id="RQYT01000039">
    <property type="protein sequence ID" value="RRD48471.1"/>
    <property type="molecule type" value="Genomic_DNA"/>
</dbReference>
<sequence>MLADRSALAHSQWSTWRPLCDSHVDHLLRYNPETWMDVDTLIPTLDLPGRRIRCGGTAWEGDLFVAAEDPTDGGLLWALCLDWAEEPHSVRVDGDLLVVTMRWPAGDILIPLHEVRFPLDPDFRIRFRREEGSPGDG</sequence>
<dbReference type="RefSeq" id="WP_125228842.1">
    <property type="nucleotide sequence ID" value="NZ_RQYT01000039.1"/>
</dbReference>
<evidence type="ECO:0000313" key="1">
    <source>
        <dbReference type="EMBL" id="RRD48471.1"/>
    </source>
</evidence>
<name>A0A3P1WQD1_9ACTN</name>
<comment type="caution">
    <text evidence="1">The sequence shown here is derived from an EMBL/GenBank/DDBJ whole genome shotgun (WGS) entry which is preliminary data.</text>
</comment>
<dbReference type="OrthoDB" id="615715at2"/>
<gene>
    <name evidence="1" type="ORF">EII35_12730</name>
</gene>
<dbReference type="AlphaFoldDB" id="A0A3P1WQD1"/>
<protein>
    <submittedName>
        <fullName evidence="1">Uncharacterized protein</fullName>
    </submittedName>
</protein>
<proteinExistence type="predicted"/>
<dbReference type="Proteomes" id="UP000280935">
    <property type="component" value="Unassembled WGS sequence"/>
</dbReference>
<evidence type="ECO:0000313" key="2">
    <source>
        <dbReference type="Proteomes" id="UP000280935"/>
    </source>
</evidence>
<accession>A0A3P1WQD1</accession>
<reference evidence="1 2" key="1">
    <citation type="submission" date="2018-11" db="EMBL/GenBank/DDBJ databases">
        <title>Genomes From Bacteria Associated with the Canine Oral Cavity: a Test Case for Automated Genome-Based Taxonomic Assignment.</title>
        <authorList>
            <person name="Coil D.A."/>
            <person name="Jospin G."/>
            <person name="Darling A.E."/>
            <person name="Wallis C."/>
            <person name="Davis I.J."/>
            <person name="Harris S."/>
            <person name="Eisen J.A."/>
            <person name="Holcombe L.J."/>
            <person name="O'Flynn C."/>
        </authorList>
    </citation>
    <scope>NUCLEOTIDE SEQUENCE [LARGE SCALE GENOMIC DNA]</scope>
    <source>
        <strain evidence="1 2">OH2822_COT-296</strain>
    </source>
</reference>
<organism evidence="1 2">
    <name type="scientific">Arachnia propionica</name>
    <dbReference type="NCBI Taxonomy" id="1750"/>
    <lineage>
        <taxon>Bacteria</taxon>
        <taxon>Bacillati</taxon>
        <taxon>Actinomycetota</taxon>
        <taxon>Actinomycetes</taxon>
        <taxon>Propionibacteriales</taxon>
        <taxon>Propionibacteriaceae</taxon>
        <taxon>Arachnia</taxon>
    </lineage>
</organism>